<reference evidence="1" key="1">
    <citation type="submission" date="2014-11" db="EMBL/GenBank/DDBJ databases">
        <authorList>
            <person name="Otto D Thomas"/>
            <person name="Naeem Raeece"/>
        </authorList>
    </citation>
    <scope>NUCLEOTIDE SEQUENCE</scope>
</reference>
<dbReference type="AlphaFoldDB" id="A0A0G4I9V5"/>
<dbReference type="VEuPathDB" id="CryptoDB:Cvel_12280"/>
<protein>
    <submittedName>
        <fullName evidence="1">Uncharacterized protein</fullName>
    </submittedName>
</protein>
<evidence type="ECO:0000313" key="1">
    <source>
        <dbReference type="EMBL" id="CEM53815.1"/>
    </source>
</evidence>
<name>A0A0G4I9V5_9ALVE</name>
<organism evidence="1">
    <name type="scientific">Chromera velia CCMP2878</name>
    <dbReference type="NCBI Taxonomy" id="1169474"/>
    <lineage>
        <taxon>Eukaryota</taxon>
        <taxon>Sar</taxon>
        <taxon>Alveolata</taxon>
        <taxon>Colpodellida</taxon>
        <taxon>Chromeraceae</taxon>
        <taxon>Chromera</taxon>
    </lineage>
</organism>
<gene>
    <name evidence="1" type="ORF">Cvel_12280</name>
</gene>
<proteinExistence type="predicted"/>
<dbReference type="EMBL" id="CDMZ01005728">
    <property type="protein sequence ID" value="CEM53815.1"/>
    <property type="molecule type" value="Genomic_DNA"/>
</dbReference>
<sequence length="79" mass="8630">MKRQEALDKCANFGSQSDWNDYKDLIKTASPSGKVILVDGQGGVHQSRNAAVCSRASFTPVWKAYLSLPPVRDTFSAIV</sequence>
<accession>A0A0G4I9V5</accession>